<dbReference type="InterPro" id="IPR011010">
    <property type="entry name" value="DNA_brk_join_enz"/>
</dbReference>
<evidence type="ECO:0000256" key="1">
    <source>
        <dbReference type="ARBA" id="ARBA00023125"/>
    </source>
</evidence>
<dbReference type="Proteomes" id="UP000325313">
    <property type="component" value="Unassembled WGS sequence"/>
</dbReference>
<dbReference type="Gene3D" id="1.10.443.10">
    <property type="entry name" value="Intergrase catalytic core"/>
    <property type="match status" value="1"/>
</dbReference>
<dbReference type="Gene3D" id="1.10.150.130">
    <property type="match status" value="1"/>
</dbReference>
<dbReference type="GO" id="GO:0006310">
    <property type="term" value="P:DNA recombination"/>
    <property type="evidence" value="ECO:0007669"/>
    <property type="project" value="UniProtKB-KW"/>
</dbReference>
<comment type="caution">
    <text evidence="3">The sequence shown here is derived from an EMBL/GenBank/DDBJ whole genome shotgun (WGS) entry which is preliminary data.</text>
</comment>
<sequence>MLSNNASNVNFNKINFFLRNGTEERQPTKADIHILSAWKSSTLIGYTSAISKFIQFKKSTGVGCFCLPITEETLEEFCIWAGRNAVSSNTGKISSLSLGKYIAGLKAWHVYHNVTFPTANKTRIDLILKASSREDETATKQPPKSPIRFWHMTHLWMNLVHRDNFDRALLDMAIVAFWGLARLAELMYSSENGVLSFVNSVLTTDVTLGADAVKGRACNSIQQKGFTTTFESYNAVFGKTATLTLRNTKTGLPGRPQLVTLAKQRHVLCPVMAIRRRLSLSEGARTSLFGYGPIEQRRHLTRNRSVARLEAVLVGGGFTGLKGHSFRVGGASFRAAFGMSHPDICLLGRWRSDCYKLYLRDYSPEDLKKTRALVKQFKRS</sequence>
<protein>
    <recommendedName>
        <fullName evidence="5">Core-binding (CB) domain-containing protein</fullName>
    </recommendedName>
</protein>
<dbReference type="EMBL" id="VDEP01000002">
    <property type="protein sequence ID" value="KAA1138733.1"/>
    <property type="molecule type" value="Genomic_DNA"/>
</dbReference>
<evidence type="ECO:0000313" key="4">
    <source>
        <dbReference type="Proteomes" id="UP000325313"/>
    </source>
</evidence>
<dbReference type="PANTHER" id="PTHR34605">
    <property type="entry name" value="PHAGE_INTEGRASE DOMAIN-CONTAINING PROTEIN"/>
    <property type="match status" value="1"/>
</dbReference>
<gene>
    <name evidence="3" type="ORF">PGTUg99_035631</name>
</gene>
<reference evidence="3 4" key="1">
    <citation type="submission" date="2019-05" db="EMBL/GenBank/DDBJ databases">
        <title>Emergence of the Ug99 lineage of the wheat stem rust pathogen through somatic hybridization.</title>
        <authorList>
            <person name="Li F."/>
            <person name="Upadhyaya N.M."/>
            <person name="Sperschneider J."/>
            <person name="Matny O."/>
            <person name="Nguyen-Phuc H."/>
            <person name="Mago R."/>
            <person name="Raley C."/>
            <person name="Miller M.E."/>
            <person name="Silverstein K.A.T."/>
            <person name="Henningsen E."/>
            <person name="Hirsch C.D."/>
            <person name="Visser B."/>
            <person name="Pretorius Z.A."/>
            <person name="Steffenson B.J."/>
            <person name="Schwessinger B."/>
            <person name="Dodds P.N."/>
            <person name="Figueroa M."/>
        </authorList>
    </citation>
    <scope>NUCLEOTIDE SEQUENCE [LARGE SCALE GENOMIC DNA]</scope>
    <source>
        <strain evidence="3 4">Ug99</strain>
    </source>
</reference>
<keyword evidence="2" id="KW-0233">DNA recombination</keyword>
<dbReference type="GO" id="GO:0015074">
    <property type="term" value="P:DNA integration"/>
    <property type="evidence" value="ECO:0007669"/>
    <property type="project" value="InterPro"/>
</dbReference>
<dbReference type="PANTHER" id="PTHR34605:SF3">
    <property type="entry name" value="P CELL-TYPE AGGLUTINATION PROTEIN MAP4-LIKE-RELATED"/>
    <property type="match status" value="1"/>
</dbReference>
<evidence type="ECO:0000313" key="3">
    <source>
        <dbReference type="EMBL" id="KAA1138733.1"/>
    </source>
</evidence>
<dbReference type="InterPro" id="IPR013762">
    <property type="entry name" value="Integrase-like_cat_sf"/>
</dbReference>
<dbReference type="AlphaFoldDB" id="A0A5B0SNI4"/>
<keyword evidence="1" id="KW-0238">DNA-binding</keyword>
<dbReference type="InterPro" id="IPR010998">
    <property type="entry name" value="Integrase_recombinase_N"/>
</dbReference>
<organism evidence="3 4">
    <name type="scientific">Puccinia graminis f. sp. tritici</name>
    <dbReference type="NCBI Taxonomy" id="56615"/>
    <lineage>
        <taxon>Eukaryota</taxon>
        <taxon>Fungi</taxon>
        <taxon>Dikarya</taxon>
        <taxon>Basidiomycota</taxon>
        <taxon>Pucciniomycotina</taxon>
        <taxon>Pucciniomycetes</taxon>
        <taxon>Pucciniales</taxon>
        <taxon>Pucciniaceae</taxon>
        <taxon>Puccinia</taxon>
    </lineage>
</organism>
<proteinExistence type="predicted"/>
<dbReference type="InterPro" id="IPR052925">
    <property type="entry name" value="Phage_Integrase-like_Recomb"/>
</dbReference>
<evidence type="ECO:0008006" key="5">
    <source>
        <dbReference type="Google" id="ProtNLM"/>
    </source>
</evidence>
<dbReference type="SUPFAM" id="SSF56349">
    <property type="entry name" value="DNA breaking-rejoining enzymes"/>
    <property type="match status" value="1"/>
</dbReference>
<dbReference type="GO" id="GO:0003677">
    <property type="term" value="F:DNA binding"/>
    <property type="evidence" value="ECO:0007669"/>
    <property type="project" value="UniProtKB-KW"/>
</dbReference>
<name>A0A5B0SNI4_PUCGR</name>
<evidence type="ECO:0000256" key="2">
    <source>
        <dbReference type="ARBA" id="ARBA00023172"/>
    </source>
</evidence>
<accession>A0A5B0SNI4</accession>